<keyword evidence="3" id="KW-1133">Transmembrane helix</keyword>
<sequence length="221" mass="21975">MDGLGALFGLVAGFAAGAGARLLLARLDRGARVRFPLCECAVGGLWALACAVPAPLWWLPVQLAVAWFAVALTVVDLRHSCLPDALTLPAYPAAGLLLLPAALSGPGPPLAVRALCGAVVFLAVHAVVRAVSPAALGAGDVKLSGSLGAVAGAVEWIALPVVVVLAAVITAIVGALSPRSHRHREGGDSVPHGPGLLLATLVLTLVPPSGQALALAGVPQG</sequence>
<feature type="transmembrane region" description="Helical" evidence="3">
    <location>
        <begin position="45"/>
        <end position="70"/>
    </location>
</feature>
<keyword evidence="3" id="KW-0812">Transmembrane</keyword>
<reference evidence="6" key="1">
    <citation type="journal article" date="2019" name="Int. J. Syst. Evol. Microbiol.">
        <title>The Global Catalogue of Microorganisms (GCM) 10K type strain sequencing project: providing services to taxonomists for standard genome sequencing and annotation.</title>
        <authorList>
            <consortium name="The Broad Institute Genomics Platform"/>
            <consortium name="The Broad Institute Genome Sequencing Center for Infectious Disease"/>
            <person name="Wu L."/>
            <person name="Ma J."/>
        </authorList>
    </citation>
    <scope>NUCLEOTIDE SEQUENCE [LARGE SCALE GENOMIC DNA]</scope>
    <source>
        <strain evidence="6">JCM 17342</strain>
    </source>
</reference>
<feature type="domain" description="Prepilin type IV endopeptidase peptidase" evidence="4">
    <location>
        <begin position="64"/>
        <end position="174"/>
    </location>
</feature>
<name>A0ABP7S0I4_9PSEU</name>
<dbReference type="InterPro" id="IPR014032">
    <property type="entry name" value="Peptidase_A24A_bac"/>
</dbReference>
<evidence type="ECO:0000313" key="5">
    <source>
        <dbReference type="EMBL" id="GAA4004907.1"/>
    </source>
</evidence>
<comment type="caution">
    <text evidence="5">The sequence shown here is derived from an EMBL/GenBank/DDBJ whole genome shotgun (WGS) entry which is preliminary data.</text>
</comment>
<keyword evidence="6" id="KW-1185">Reference proteome</keyword>
<accession>A0ABP7S0I4</accession>
<dbReference type="RefSeq" id="WP_344874561.1">
    <property type="nucleotide sequence ID" value="NZ_BAABAL010000008.1"/>
</dbReference>
<comment type="similarity">
    <text evidence="1 2">Belongs to the peptidase A24 family.</text>
</comment>
<evidence type="ECO:0000313" key="6">
    <source>
        <dbReference type="Proteomes" id="UP001501747"/>
    </source>
</evidence>
<evidence type="ECO:0000256" key="3">
    <source>
        <dbReference type="SAM" id="Phobius"/>
    </source>
</evidence>
<evidence type="ECO:0000256" key="1">
    <source>
        <dbReference type="ARBA" id="ARBA00005801"/>
    </source>
</evidence>
<dbReference type="Proteomes" id="UP001501747">
    <property type="component" value="Unassembled WGS sequence"/>
</dbReference>
<keyword evidence="3" id="KW-0472">Membrane</keyword>
<feature type="transmembrane region" description="Helical" evidence="3">
    <location>
        <begin position="156"/>
        <end position="176"/>
    </location>
</feature>
<dbReference type="Gene3D" id="1.20.120.1220">
    <property type="match status" value="1"/>
</dbReference>
<dbReference type="InterPro" id="IPR050882">
    <property type="entry name" value="Prepilin_peptidase/N-MTase"/>
</dbReference>
<proteinExistence type="inferred from homology"/>
<dbReference type="PRINTS" id="PR00864">
    <property type="entry name" value="PREPILNPTASE"/>
</dbReference>
<dbReference type="PANTHER" id="PTHR30487">
    <property type="entry name" value="TYPE 4 PREPILIN-LIKE PROTEINS LEADER PEPTIDE-PROCESSING ENZYME"/>
    <property type="match status" value="1"/>
</dbReference>
<evidence type="ECO:0000256" key="2">
    <source>
        <dbReference type="RuleBase" id="RU003793"/>
    </source>
</evidence>
<feature type="transmembrane region" description="Helical" evidence="3">
    <location>
        <begin position="90"/>
        <end position="107"/>
    </location>
</feature>
<dbReference type="Pfam" id="PF01478">
    <property type="entry name" value="Peptidase_A24"/>
    <property type="match status" value="1"/>
</dbReference>
<gene>
    <name evidence="5" type="ORF">GCM10022247_27490</name>
</gene>
<organism evidence="5 6">
    <name type="scientific">Allokutzneria multivorans</name>
    <dbReference type="NCBI Taxonomy" id="1142134"/>
    <lineage>
        <taxon>Bacteria</taxon>
        <taxon>Bacillati</taxon>
        <taxon>Actinomycetota</taxon>
        <taxon>Actinomycetes</taxon>
        <taxon>Pseudonocardiales</taxon>
        <taxon>Pseudonocardiaceae</taxon>
        <taxon>Allokutzneria</taxon>
    </lineage>
</organism>
<feature type="transmembrane region" description="Helical" evidence="3">
    <location>
        <begin position="6"/>
        <end position="24"/>
    </location>
</feature>
<feature type="transmembrane region" description="Helical" evidence="3">
    <location>
        <begin position="114"/>
        <end position="136"/>
    </location>
</feature>
<dbReference type="PANTHER" id="PTHR30487:SF0">
    <property type="entry name" value="PREPILIN LEADER PEPTIDASE_N-METHYLTRANSFERASE-RELATED"/>
    <property type="match status" value="1"/>
</dbReference>
<dbReference type="InterPro" id="IPR000045">
    <property type="entry name" value="Prepilin_IV_endopep_pep"/>
</dbReference>
<dbReference type="EMBL" id="BAABAL010000008">
    <property type="protein sequence ID" value="GAA4004907.1"/>
    <property type="molecule type" value="Genomic_DNA"/>
</dbReference>
<protein>
    <recommendedName>
        <fullName evidence="4">Prepilin type IV endopeptidase peptidase domain-containing protein</fullName>
    </recommendedName>
</protein>
<evidence type="ECO:0000259" key="4">
    <source>
        <dbReference type="Pfam" id="PF01478"/>
    </source>
</evidence>